<dbReference type="InterPro" id="IPR008984">
    <property type="entry name" value="SMAD_FHA_dom_sf"/>
</dbReference>
<evidence type="ECO:0008006" key="4">
    <source>
        <dbReference type="Google" id="ProtNLM"/>
    </source>
</evidence>
<dbReference type="AlphaFoldDB" id="A0A1V9Z0C2"/>
<keyword evidence="3" id="KW-1185">Reference proteome</keyword>
<feature type="region of interest" description="Disordered" evidence="1">
    <location>
        <begin position="248"/>
        <end position="315"/>
    </location>
</feature>
<protein>
    <recommendedName>
        <fullName evidence="4">FHA domain-containing protein</fullName>
    </recommendedName>
</protein>
<evidence type="ECO:0000256" key="1">
    <source>
        <dbReference type="SAM" id="MobiDB-lite"/>
    </source>
</evidence>
<dbReference type="Proteomes" id="UP000243579">
    <property type="component" value="Unassembled WGS sequence"/>
</dbReference>
<dbReference type="EMBL" id="JNBR01000541">
    <property type="protein sequence ID" value="OQR91337.1"/>
    <property type="molecule type" value="Genomic_DNA"/>
</dbReference>
<organism evidence="2 3">
    <name type="scientific">Achlya hypogyna</name>
    <name type="common">Oomycete</name>
    <name type="synonym">Protoachlya hypogyna</name>
    <dbReference type="NCBI Taxonomy" id="1202772"/>
    <lineage>
        <taxon>Eukaryota</taxon>
        <taxon>Sar</taxon>
        <taxon>Stramenopiles</taxon>
        <taxon>Oomycota</taxon>
        <taxon>Saprolegniomycetes</taxon>
        <taxon>Saprolegniales</taxon>
        <taxon>Achlyaceae</taxon>
        <taxon>Achlya</taxon>
    </lineage>
</organism>
<dbReference type="Gene3D" id="2.60.200.20">
    <property type="match status" value="1"/>
</dbReference>
<gene>
    <name evidence="2" type="ORF">ACHHYP_04792</name>
</gene>
<dbReference type="SUPFAM" id="SSF49879">
    <property type="entry name" value="SMAD/FHA domain"/>
    <property type="match status" value="1"/>
</dbReference>
<evidence type="ECO:0000313" key="3">
    <source>
        <dbReference type="Proteomes" id="UP000243579"/>
    </source>
</evidence>
<reference evidence="2 3" key="1">
    <citation type="journal article" date="2014" name="Genome Biol. Evol.">
        <title>The secreted proteins of Achlya hypogyna and Thraustotheca clavata identify the ancestral oomycete secretome and reveal gene acquisitions by horizontal gene transfer.</title>
        <authorList>
            <person name="Misner I."/>
            <person name="Blouin N."/>
            <person name="Leonard G."/>
            <person name="Richards T.A."/>
            <person name="Lane C.E."/>
        </authorList>
    </citation>
    <scope>NUCLEOTIDE SEQUENCE [LARGE SCALE GENOMIC DNA]</scope>
    <source>
        <strain evidence="2 3">ATCC 48635</strain>
    </source>
</reference>
<sequence length="376" mass="41934">MQSALLEPTADGITIGAAASNRFRITTDPSVDLYHATLESTNIHGIWVFVDHSRKGSFDGQRALVHRQASIVSDGDTFVLGNTQLQVHFYTPVADAPLSPVRPQQVSSIAPEYTNSPVPKYKRAQNRPTEFSLDPLHFSKVNNQALPFEYSASPPTSSAMGRFAQTKPIPSRRDDLRIQVSKKMANLNQKPTSMQPPLSPPVLRAGRHGEMAAPRPDPIVSAGYALEIERRQMWEMTTLISATADDDCDDVRSSVESNAPTEVAKYRDSIESLSGDESDYLSDESLPASPKPAYPPPSDVRHMKPNTPPRHDDDLPHRLIASLRLKRLQNKAPPRLDALLSPYKSAKQRLEDPLQFYMESPREPSSYFDYSMHETY</sequence>
<dbReference type="CDD" id="cd00060">
    <property type="entry name" value="FHA"/>
    <property type="match status" value="1"/>
</dbReference>
<name>A0A1V9Z0C2_ACHHY</name>
<comment type="caution">
    <text evidence="2">The sequence shown here is derived from an EMBL/GenBank/DDBJ whole genome shotgun (WGS) entry which is preliminary data.</text>
</comment>
<accession>A0A1V9Z0C2</accession>
<proteinExistence type="predicted"/>
<feature type="compositionally biased region" description="Pro residues" evidence="1">
    <location>
        <begin position="289"/>
        <end position="298"/>
    </location>
</feature>
<dbReference type="OrthoDB" id="73252at2759"/>
<evidence type="ECO:0000313" key="2">
    <source>
        <dbReference type="EMBL" id="OQR91337.1"/>
    </source>
</evidence>